<accession>A0A9Q1BAB0</accession>
<organism evidence="3 4">
    <name type="scientific">Phrynocephalus forsythii</name>
    <dbReference type="NCBI Taxonomy" id="171643"/>
    <lineage>
        <taxon>Eukaryota</taxon>
        <taxon>Metazoa</taxon>
        <taxon>Chordata</taxon>
        <taxon>Craniata</taxon>
        <taxon>Vertebrata</taxon>
        <taxon>Euteleostomi</taxon>
        <taxon>Lepidosauria</taxon>
        <taxon>Squamata</taxon>
        <taxon>Bifurcata</taxon>
        <taxon>Unidentata</taxon>
        <taxon>Episquamata</taxon>
        <taxon>Toxicofera</taxon>
        <taxon>Iguania</taxon>
        <taxon>Acrodonta</taxon>
        <taxon>Agamidae</taxon>
        <taxon>Agaminae</taxon>
        <taxon>Phrynocephalus</taxon>
    </lineage>
</organism>
<feature type="signal peptide" evidence="2">
    <location>
        <begin position="1"/>
        <end position="23"/>
    </location>
</feature>
<evidence type="ECO:0000256" key="1">
    <source>
        <dbReference type="SAM" id="MobiDB-lite"/>
    </source>
</evidence>
<dbReference type="AlphaFoldDB" id="A0A9Q1BAB0"/>
<sequence>MLPPSRTQLGLFFVLLCPANIIGLWCSYPTQVSASHCLNRRDLWADREKQTKQVAEELAGGEKQKGSEAECQQPCNPE</sequence>
<evidence type="ECO:0000313" key="4">
    <source>
        <dbReference type="Proteomes" id="UP001142489"/>
    </source>
</evidence>
<dbReference type="OrthoDB" id="5945655at2759"/>
<feature type="compositionally biased region" description="Basic and acidic residues" evidence="1">
    <location>
        <begin position="54"/>
        <end position="68"/>
    </location>
</feature>
<reference evidence="3" key="1">
    <citation type="journal article" date="2023" name="DNA Res.">
        <title>Chromosome-level genome assembly of Phrynocephalus forsythii using third-generation DNA sequencing and Hi-C analysis.</title>
        <authorList>
            <person name="Qi Y."/>
            <person name="Zhao W."/>
            <person name="Zhao Y."/>
            <person name="Niu C."/>
            <person name="Cao S."/>
            <person name="Zhang Y."/>
        </authorList>
    </citation>
    <scope>NUCLEOTIDE SEQUENCE</scope>
    <source>
        <tissue evidence="3">Muscle</tissue>
    </source>
</reference>
<evidence type="ECO:0000313" key="3">
    <source>
        <dbReference type="EMBL" id="KAJ7345989.1"/>
    </source>
</evidence>
<gene>
    <name evidence="3" type="ORF">JRQ81_001939</name>
</gene>
<feature type="chain" id="PRO_5040193639" evidence="2">
    <location>
        <begin position="24"/>
        <end position="78"/>
    </location>
</feature>
<dbReference type="EMBL" id="JAPFRF010000001">
    <property type="protein sequence ID" value="KAJ7345989.1"/>
    <property type="molecule type" value="Genomic_DNA"/>
</dbReference>
<name>A0A9Q1BAB0_9SAUR</name>
<comment type="caution">
    <text evidence="3">The sequence shown here is derived from an EMBL/GenBank/DDBJ whole genome shotgun (WGS) entry which is preliminary data.</text>
</comment>
<protein>
    <submittedName>
        <fullName evidence="3">Uncharacterized protein</fullName>
    </submittedName>
</protein>
<dbReference type="Proteomes" id="UP001142489">
    <property type="component" value="Unassembled WGS sequence"/>
</dbReference>
<keyword evidence="2" id="KW-0732">Signal</keyword>
<keyword evidence="4" id="KW-1185">Reference proteome</keyword>
<proteinExistence type="predicted"/>
<evidence type="ECO:0000256" key="2">
    <source>
        <dbReference type="SAM" id="SignalP"/>
    </source>
</evidence>
<feature type="region of interest" description="Disordered" evidence="1">
    <location>
        <begin position="54"/>
        <end position="78"/>
    </location>
</feature>